<evidence type="ECO:0000256" key="1">
    <source>
        <dbReference type="SAM" id="SignalP"/>
    </source>
</evidence>
<dbReference type="EMBL" id="PYFT01000001">
    <property type="protein sequence ID" value="PSR55608.1"/>
    <property type="molecule type" value="Genomic_DNA"/>
</dbReference>
<protein>
    <submittedName>
        <fullName evidence="2">LPS export ABC transporter periplasmic protein LptC</fullName>
    </submittedName>
</protein>
<feature type="chain" id="PRO_5015542274" evidence="1">
    <location>
        <begin position="19"/>
        <end position="180"/>
    </location>
</feature>
<dbReference type="Proteomes" id="UP000240357">
    <property type="component" value="Unassembled WGS sequence"/>
</dbReference>
<sequence>MNHLEKLLGLLFALNLLAACNAGIENPVPKIKYTGPTMQSGNITTLYSDSARLKIKLNAKMQWQFENGDAEYPEGINLTFYDRNQQVSSTLRANYAKYDKQHDSYFARGNVVVNSIEKGETMKTEELHWNKVKRQIYTDKFVTVQTKTDIIQGNGLVSDDGFIHWKILNPTGSIIVEQPQ</sequence>
<organism evidence="2 3">
    <name type="scientific">Adhaeribacter arboris</name>
    <dbReference type="NCBI Taxonomy" id="2072846"/>
    <lineage>
        <taxon>Bacteria</taxon>
        <taxon>Pseudomonadati</taxon>
        <taxon>Bacteroidota</taxon>
        <taxon>Cytophagia</taxon>
        <taxon>Cytophagales</taxon>
        <taxon>Hymenobacteraceae</taxon>
        <taxon>Adhaeribacter</taxon>
    </lineage>
</organism>
<dbReference type="PROSITE" id="PS51257">
    <property type="entry name" value="PROKAR_LIPOPROTEIN"/>
    <property type="match status" value="1"/>
</dbReference>
<feature type="signal peptide" evidence="1">
    <location>
        <begin position="1"/>
        <end position="18"/>
    </location>
</feature>
<dbReference type="Gene3D" id="2.60.450.10">
    <property type="entry name" value="Lipopolysaccharide (LPS) transport protein A like domain"/>
    <property type="match status" value="1"/>
</dbReference>
<evidence type="ECO:0000313" key="3">
    <source>
        <dbReference type="Proteomes" id="UP000240357"/>
    </source>
</evidence>
<dbReference type="InterPro" id="IPR026265">
    <property type="entry name" value="LptC"/>
</dbReference>
<dbReference type="OrthoDB" id="9812080at2"/>
<keyword evidence="3" id="KW-1185">Reference proteome</keyword>
<dbReference type="GO" id="GO:0015221">
    <property type="term" value="F:lipopolysaccharide transmembrane transporter activity"/>
    <property type="evidence" value="ECO:0007669"/>
    <property type="project" value="InterPro"/>
</dbReference>
<accession>A0A2T2YJC8</accession>
<proteinExistence type="predicted"/>
<gene>
    <name evidence="2" type="primary">lptC</name>
    <name evidence="2" type="ORF">AHMF7605_19900</name>
</gene>
<keyword evidence="1" id="KW-0732">Signal</keyword>
<dbReference type="InterPro" id="IPR010664">
    <property type="entry name" value="LipoPS_assembly_LptC-rel"/>
</dbReference>
<dbReference type="NCBIfam" id="TIGR04409">
    <property type="entry name" value="LptC_YrbK"/>
    <property type="match status" value="1"/>
</dbReference>
<reference evidence="2 3" key="1">
    <citation type="submission" date="2018-03" db="EMBL/GenBank/DDBJ databases">
        <title>Adhaeribacter sp. HMF7605 Genome sequencing and assembly.</title>
        <authorList>
            <person name="Kang H."/>
            <person name="Kang J."/>
            <person name="Cha I."/>
            <person name="Kim H."/>
            <person name="Joh K."/>
        </authorList>
    </citation>
    <scope>NUCLEOTIDE SEQUENCE [LARGE SCALE GENOMIC DNA]</scope>
    <source>
        <strain evidence="2 3">HMF7605</strain>
    </source>
</reference>
<dbReference type="RefSeq" id="WP_106931788.1">
    <property type="nucleotide sequence ID" value="NZ_PYFT01000001.1"/>
</dbReference>
<dbReference type="GO" id="GO:0005886">
    <property type="term" value="C:plasma membrane"/>
    <property type="evidence" value="ECO:0007669"/>
    <property type="project" value="InterPro"/>
</dbReference>
<evidence type="ECO:0000313" key="2">
    <source>
        <dbReference type="EMBL" id="PSR55608.1"/>
    </source>
</evidence>
<dbReference type="Pfam" id="PF06835">
    <property type="entry name" value="LptC"/>
    <property type="match status" value="1"/>
</dbReference>
<dbReference type="AlphaFoldDB" id="A0A2T2YJC8"/>
<name>A0A2T2YJC8_9BACT</name>
<comment type="caution">
    <text evidence="2">The sequence shown here is derived from an EMBL/GenBank/DDBJ whole genome shotgun (WGS) entry which is preliminary data.</text>
</comment>